<reference evidence="1 2" key="1">
    <citation type="submission" date="2018-06" db="EMBL/GenBank/DDBJ databases">
        <title>Genomic Encyclopedia of Type Strains, Phase IV (KMG-V): Genome sequencing to study the core and pangenomes of soil and plant-associated prokaryotes.</title>
        <authorList>
            <person name="Whitman W."/>
        </authorList>
    </citation>
    <scope>NUCLEOTIDE SEQUENCE [LARGE SCALE GENOMIC DNA]</scope>
    <source>
        <strain evidence="1 2">SRCL-318</strain>
    </source>
</reference>
<dbReference type="AlphaFoldDB" id="A0A2V4TM76"/>
<sequence length="56" mass="5822">MAGQTCLGQHTRDGRVMHMQLPGDSAAAPLLYVIEAQDLGLQFGSNGHGGSPEADD</sequence>
<proteinExistence type="predicted"/>
<gene>
    <name evidence="1" type="ORF">C7410_1311</name>
</gene>
<organism evidence="1 2">
    <name type="scientific">Paraburkholderia silvatlantica</name>
    <dbReference type="NCBI Taxonomy" id="321895"/>
    <lineage>
        <taxon>Bacteria</taxon>
        <taxon>Pseudomonadati</taxon>
        <taxon>Pseudomonadota</taxon>
        <taxon>Betaproteobacteria</taxon>
        <taxon>Burkholderiales</taxon>
        <taxon>Burkholderiaceae</taxon>
        <taxon>Paraburkholderia</taxon>
    </lineage>
</organism>
<accession>A0A2V4TM76</accession>
<dbReference type="EMBL" id="QJSQ01000031">
    <property type="protein sequence ID" value="PYE16054.1"/>
    <property type="molecule type" value="Genomic_DNA"/>
</dbReference>
<comment type="caution">
    <text evidence="1">The sequence shown here is derived from an EMBL/GenBank/DDBJ whole genome shotgun (WGS) entry which is preliminary data.</text>
</comment>
<evidence type="ECO:0000313" key="1">
    <source>
        <dbReference type="EMBL" id="PYE16054.1"/>
    </source>
</evidence>
<feature type="non-terminal residue" evidence="1">
    <location>
        <position position="56"/>
    </location>
</feature>
<name>A0A2V4TM76_9BURK</name>
<dbReference type="Proteomes" id="UP000247772">
    <property type="component" value="Unassembled WGS sequence"/>
</dbReference>
<protein>
    <submittedName>
        <fullName evidence="1">Uncharacterized protein</fullName>
    </submittedName>
</protein>
<evidence type="ECO:0000313" key="2">
    <source>
        <dbReference type="Proteomes" id="UP000247772"/>
    </source>
</evidence>